<dbReference type="Gene3D" id="1.10.10.10">
    <property type="entry name" value="Winged helix-like DNA-binding domain superfamily/Winged helix DNA-binding domain"/>
    <property type="match status" value="1"/>
</dbReference>
<name>A0A072VE63_MEDTR</name>
<dbReference type="InterPro" id="IPR036388">
    <property type="entry name" value="WH-like_DNA-bd_sf"/>
</dbReference>
<evidence type="ECO:0000259" key="5">
    <source>
        <dbReference type="Pfam" id="PF23598"/>
    </source>
</evidence>
<gene>
    <name evidence="7" type="primary">25482118</name>
    <name evidence="6" type="ordered locus">MTR_1g022070</name>
</gene>
<organism evidence="6 8">
    <name type="scientific">Medicago truncatula</name>
    <name type="common">Barrel medic</name>
    <name type="synonym">Medicago tribuloides</name>
    <dbReference type="NCBI Taxonomy" id="3880"/>
    <lineage>
        <taxon>Eukaryota</taxon>
        <taxon>Viridiplantae</taxon>
        <taxon>Streptophyta</taxon>
        <taxon>Embryophyta</taxon>
        <taxon>Tracheophyta</taxon>
        <taxon>Spermatophyta</taxon>
        <taxon>Magnoliopsida</taxon>
        <taxon>eudicotyledons</taxon>
        <taxon>Gunneridae</taxon>
        <taxon>Pentapetalae</taxon>
        <taxon>rosids</taxon>
        <taxon>fabids</taxon>
        <taxon>Fabales</taxon>
        <taxon>Fabaceae</taxon>
        <taxon>Papilionoideae</taxon>
        <taxon>50 kb inversion clade</taxon>
        <taxon>NPAAA clade</taxon>
        <taxon>Hologalegina</taxon>
        <taxon>IRL clade</taxon>
        <taxon>Trifolieae</taxon>
        <taxon>Medicago</taxon>
    </lineage>
</organism>
<keyword evidence="1" id="KW-0677">Repeat</keyword>
<dbReference type="AlphaFoldDB" id="A0A072VE63"/>
<dbReference type="InterPro" id="IPR044974">
    <property type="entry name" value="Disease_R_plants"/>
</dbReference>
<dbReference type="GO" id="GO:0006952">
    <property type="term" value="P:defense response"/>
    <property type="evidence" value="ECO:0007669"/>
    <property type="project" value="UniProtKB-KW"/>
</dbReference>
<dbReference type="InterPro" id="IPR058922">
    <property type="entry name" value="WHD_DRP"/>
</dbReference>
<feature type="domain" description="Disease resistance R13L4/SHOC-2-like LRR" evidence="5">
    <location>
        <begin position="494"/>
        <end position="676"/>
    </location>
</feature>
<sequence>MKNLESSSKQVVTVMNSICVTLDQMHNQLRKAEETEGIKACVKQLKVIVHELENLQPEQYVTGTEFNPIEMKNTIDLLQQLTETCTIRREDSAKVVGLKIKEQDLVLNLTASSDNASKLCIVGMKGVGKTALAKAVCYNKVVVKHFPTQVWATVIAGATATMKVLLMENNGTKNQTLTMKQVRGHLKDKLCLVVLDNVSQKSDFNNLYKILSESGWRNGSRIVVTTCFKVIASHVDSSSTPHHIRLLTKEESWALFQKVASIETDVKKLELKKLENFAKKVVGKCGGLILAIISLGFVMSAKDVTQDSLSWVFQQLNHGRYKTHWLQAWKNNKDEMSETVRNCLYYFTKFPLDYEISARRLVNLWVGEGLVQVQNDQNTPEETAESYLEELRDRSMIQVVALKPNGKIKTCCLPSMLKEIILQNNSRTNHSRYFGMHLDQRFAYNFDDDGLDANSAQAFRKKGIPLSVLFFDKGEGSKPGERVGNILSTGIASEQFLKTRVLDLECIFRPQLPKNLSKLNNLKYLSLRWTYLEELPLCICKLLELETLDLKHTSINYIPSSIWELKKLKKLYLPQTHRSKLEGKLRGNVNETLQTLWGVFLYGNYPLLSHLHKLKSLQKLKLAFQLNGSEQESQNTLAQKIVNLEQLHSLSLKSVDEAGDPDKLISINMSKLEKLSSLRLYGKLEERLL</sequence>
<dbReference type="SUPFAM" id="SSF52540">
    <property type="entry name" value="P-loop containing nucleoside triphosphate hydrolases"/>
    <property type="match status" value="1"/>
</dbReference>
<proteinExistence type="predicted"/>
<dbReference type="Pfam" id="PF23559">
    <property type="entry name" value="WHD_DRP"/>
    <property type="match status" value="1"/>
</dbReference>
<reference evidence="6 8" key="1">
    <citation type="journal article" date="2011" name="Nature">
        <title>The Medicago genome provides insight into the evolution of rhizobial symbioses.</title>
        <authorList>
            <person name="Young N.D."/>
            <person name="Debelle F."/>
            <person name="Oldroyd G.E."/>
            <person name="Geurts R."/>
            <person name="Cannon S.B."/>
            <person name="Udvardi M.K."/>
            <person name="Benedito V.A."/>
            <person name="Mayer K.F."/>
            <person name="Gouzy J."/>
            <person name="Schoof H."/>
            <person name="Van de Peer Y."/>
            <person name="Proost S."/>
            <person name="Cook D.R."/>
            <person name="Meyers B.C."/>
            <person name="Spannagl M."/>
            <person name="Cheung F."/>
            <person name="De Mita S."/>
            <person name="Krishnakumar V."/>
            <person name="Gundlach H."/>
            <person name="Zhou S."/>
            <person name="Mudge J."/>
            <person name="Bharti A.K."/>
            <person name="Murray J.D."/>
            <person name="Naoumkina M.A."/>
            <person name="Rosen B."/>
            <person name="Silverstein K.A."/>
            <person name="Tang H."/>
            <person name="Rombauts S."/>
            <person name="Zhao P.X."/>
            <person name="Zhou P."/>
            <person name="Barbe V."/>
            <person name="Bardou P."/>
            <person name="Bechner M."/>
            <person name="Bellec A."/>
            <person name="Berger A."/>
            <person name="Berges H."/>
            <person name="Bidwell S."/>
            <person name="Bisseling T."/>
            <person name="Choisne N."/>
            <person name="Couloux A."/>
            <person name="Denny R."/>
            <person name="Deshpande S."/>
            <person name="Dai X."/>
            <person name="Doyle J.J."/>
            <person name="Dudez A.M."/>
            <person name="Farmer A.D."/>
            <person name="Fouteau S."/>
            <person name="Franken C."/>
            <person name="Gibelin C."/>
            <person name="Gish J."/>
            <person name="Goldstein S."/>
            <person name="Gonzalez A.J."/>
            <person name="Green P.J."/>
            <person name="Hallab A."/>
            <person name="Hartog M."/>
            <person name="Hua A."/>
            <person name="Humphray S.J."/>
            <person name="Jeong D.H."/>
            <person name="Jing Y."/>
            <person name="Jocker A."/>
            <person name="Kenton S.M."/>
            <person name="Kim D.J."/>
            <person name="Klee K."/>
            <person name="Lai H."/>
            <person name="Lang C."/>
            <person name="Lin S."/>
            <person name="Macmil S.L."/>
            <person name="Magdelenat G."/>
            <person name="Matthews L."/>
            <person name="McCorrison J."/>
            <person name="Monaghan E.L."/>
            <person name="Mun J.H."/>
            <person name="Najar F.Z."/>
            <person name="Nicholson C."/>
            <person name="Noirot C."/>
            <person name="O'Bleness M."/>
            <person name="Paule C.R."/>
            <person name="Poulain J."/>
            <person name="Prion F."/>
            <person name="Qin B."/>
            <person name="Qu C."/>
            <person name="Retzel E.F."/>
            <person name="Riddle C."/>
            <person name="Sallet E."/>
            <person name="Samain S."/>
            <person name="Samson N."/>
            <person name="Sanders I."/>
            <person name="Saurat O."/>
            <person name="Scarpelli C."/>
            <person name="Schiex T."/>
            <person name="Segurens B."/>
            <person name="Severin A.J."/>
            <person name="Sherrier D.J."/>
            <person name="Shi R."/>
            <person name="Sims S."/>
            <person name="Singer S.R."/>
            <person name="Sinharoy S."/>
            <person name="Sterck L."/>
            <person name="Viollet A."/>
            <person name="Wang B.B."/>
            <person name="Wang K."/>
            <person name="Wang M."/>
            <person name="Wang X."/>
            <person name="Warfsmann J."/>
            <person name="Weissenbach J."/>
            <person name="White D.D."/>
            <person name="White J.D."/>
            <person name="Wiley G.B."/>
            <person name="Wincker P."/>
            <person name="Xing Y."/>
            <person name="Yang L."/>
            <person name="Yao Z."/>
            <person name="Ying F."/>
            <person name="Zhai J."/>
            <person name="Zhou L."/>
            <person name="Zuber A."/>
            <person name="Denarie J."/>
            <person name="Dixon R.A."/>
            <person name="May G.D."/>
            <person name="Schwartz D.C."/>
            <person name="Rogers J."/>
            <person name="Quetier F."/>
            <person name="Town C.D."/>
            <person name="Roe B.A."/>
        </authorList>
    </citation>
    <scope>NUCLEOTIDE SEQUENCE [LARGE SCALE GENOMIC DNA]</scope>
    <source>
        <strain evidence="6">A17</strain>
        <strain evidence="7 8">cv. Jemalong A17</strain>
    </source>
</reference>
<dbReference type="Proteomes" id="UP000002051">
    <property type="component" value="Unassembled WGS sequence"/>
</dbReference>
<dbReference type="SUPFAM" id="SSF52058">
    <property type="entry name" value="L domain-like"/>
    <property type="match status" value="1"/>
</dbReference>
<dbReference type="KEGG" id="mtr:25482118"/>
<dbReference type="Pfam" id="PF00931">
    <property type="entry name" value="NB-ARC"/>
    <property type="match status" value="1"/>
</dbReference>
<reference evidence="6 8" key="2">
    <citation type="journal article" date="2014" name="BMC Genomics">
        <title>An improved genome release (version Mt4.0) for the model legume Medicago truncatula.</title>
        <authorList>
            <person name="Tang H."/>
            <person name="Krishnakumar V."/>
            <person name="Bidwell S."/>
            <person name="Rosen B."/>
            <person name="Chan A."/>
            <person name="Zhou S."/>
            <person name="Gentzbittel L."/>
            <person name="Childs K.L."/>
            <person name="Yandell M."/>
            <person name="Gundlach H."/>
            <person name="Mayer K.F."/>
            <person name="Schwartz D.C."/>
            <person name="Town C.D."/>
        </authorList>
    </citation>
    <scope>GENOME REANNOTATION</scope>
    <source>
        <strain evidence="6">A17</strain>
        <strain evidence="7 8">cv. Jemalong A17</strain>
    </source>
</reference>
<evidence type="ECO:0000313" key="7">
    <source>
        <dbReference type="EnsemblPlants" id="KEH40112"/>
    </source>
</evidence>
<evidence type="ECO:0000259" key="4">
    <source>
        <dbReference type="Pfam" id="PF23559"/>
    </source>
</evidence>
<dbReference type="InterPro" id="IPR002182">
    <property type="entry name" value="NB-ARC"/>
</dbReference>
<dbReference type="EnsemblPlants" id="KEH40112">
    <property type="protein sequence ID" value="KEH40112"/>
    <property type="gene ID" value="MTR_1g022070"/>
</dbReference>
<dbReference type="HOGENOM" id="CLU_000837_6_1_1"/>
<dbReference type="PANTHER" id="PTHR23155:SF955">
    <property type="entry name" value="AAA+ ATPASE DOMAIN-CONTAINING PROTEIN"/>
    <property type="match status" value="1"/>
</dbReference>
<evidence type="ECO:0000259" key="3">
    <source>
        <dbReference type="Pfam" id="PF00931"/>
    </source>
</evidence>
<dbReference type="PRINTS" id="PR00364">
    <property type="entry name" value="DISEASERSIST"/>
</dbReference>
<dbReference type="InterPro" id="IPR027417">
    <property type="entry name" value="P-loop_NTPase"/>
</dbReference>
<dbReference type="Pfam" id="PF23598">
    <property type="entry name" value="LRR_14"/>
    <property type="match status" value="1"/>
</dbReference>
<evidence type="ECO:0000313" key="6">
    <source>
        <dbReference type="EMBL" id="KEH40112.1"/>
    </source>
</evidence>
<dbReference type="PANTHER" id="PTHR23155">
    <property type="entry name" value="DISEASE RESISTANCE PROTEIN RP"/>
    <property type="match status" value="1"/>
</dbReference>
<dbReference type="EMBL" id="CM001217">
    <property type="protein sequence ID" value="KEH40112.1"/>
    <property type="molecule type" value="Genomic_DNA"/>
</dbReference>
<keyword evidence="8" id="KW-1185">Reference proteome</keyword>
<reference evidence="7" key="3">
    <citation type="submission" date="2015-04" db="UniProtKB">
        <authorList>
            <consortium name="EnsemblPlants"/>
        </authorList>
    </citation>
    <scope>IDENTIFICATION</scope>
    <source>
        <strain evidence="7">cv. Jemalong A17</strain>
    </source>
</reference>
<evidence type="ECO:0000256" key="2">
    <source>
        <dbReference type="ARBA" id="ARBA00022821"/>
    </source>
</evidence>
<feature type="domain" description="NB-ARC" evidence="3">
    <location>
        <begin position="113"/>
        <end position="261"/>
    </location>
</feature>
<dbReference type="Gene3D" id="3.80.10.10">
    <property type="entry name" value="Ribonuclease Inhibitor"/>
    <property type="match status" value="1"/>
</dbReference>
<dbReference type="OrthoDB" id="611536at2759"/>
<dbReference type="GO" id="GO:0043531">
    <property type="term" value="F:ADP binding"/>
    <property type="evidence" value="ECO:0007669"/>
    <property type="project" value="InterPro"/>
</dbReference>
<keyword evidence="2" id="KW-0611">Plant defense</keyword>
<accession>A0A072VE63</accession>
<dbReference type="GO" id="GO:0051707">
    <property type="term" value="P:response to other organism"/>
    <property type="evidence" value="ECO:0007669"/>
    <property type="project" value="UniProtKB-ARBA"/>
</dbReference>
<evidence type="ECO:0000256" key="1">
    <source>
        <dbReference type="ARBA" id="ARBA00022737"/>
    </source>
</evidence>
<dbReference type="InterPro" id="IPR032675">
    <property type="entry name" value="LRR_dom_sf"/>
</dbReference>
<feature type="domain" description="Disease resistance protein winged helix" evidence="4">
    <location>
        <begin position="350"/>
        <end position="420"/>
    </location>
</feature>
<dbReference type="Gene3D" id="3.40.50.300">
    <property type="entry name" value="P-loop containing nucleotide triphosphate hydrolases"/>
    <property type="match status" value="1"/>
</dbReference>
<dbReference type="InterPro" id="IPR055414">
    <property type="entry name" value="LRR_R13L4/SHOC2-like"/>
</dbReference>
<protein>
    <submittedName>
        <fullName evidence="6">NB-ARC domain disease resistance protein</fullName>
    </submittedName>
</protein>
<evidence type="ECO:0000313" key="8">
    <source>
        <dbReference type="Proteomes" id="UP000002051"/>
    </source>
</evidence>